<keyword evidence="6" id="KW-1185">Reference proteome</keyword>
<dbReference type="Pfam" id="PF00015">
    <property type="entry name" value="MCPsignal"/>
    <property type="match status" value="1"/>
</dbReference>
<organism evidence="5 6">
    <name type="scientific">Paraburkholderia podalyriae</name>
    <dbReference type="NCBI Taxonomy" id="1938811"/>
    <lineage>
        <taxon>Bacteria</taxon>
        <taxon>Pseudomonadati</taxon>
        <taxon>Pseudomonadota</taxon>
        <taxon>Betaproteobacteria</taxon>
        <taxon>Burkholderiales</taxon>
        <taxon>Burkholderiaceae</taxon>
        <taxon>Paraburkholderia</taxon>
    </lineage>
</organism>
<dbReference type="PANTHER" id="PTHR43531">
    <property type="entry name" value="PROTEIN ICFG"/>
    <property type="match status" value="1"/>
</dbReference>
<evidence type="ECO:0000256" key="3">
    <source>
        <dbReference type="PROSITE-ProRule" id="PRU00284"/>
    </source>
</evidence>
<evidence type="ECO:0000256" key="1">
    <source>
        <dbReference type="ARBA" id="ARBA00022481"/>
    </source>
</evidence>
<evidence type="ECO:0000313" key="5">
    <source>
        <dbReference type="EMBL" id="MBC8749512.1"/>
    </source>
</evidence>
<dbReference type="PRINTS" id="PR00260">
    <property type="entry name" value="CHEMTRNSDUCR"/>
</dbReference>
<dbReference type="SMART" id="SM00283">
    <property type="entry name" value="MA"/>
    <property type="match status" value="1"/>
</dbReference>
<feature type="domain" description="Methyl-accepting transducer" evidence="4">
    <location>
        <begin position="19"/>
        <end position="155"/>
    </location>
</feature>
<keyword evidence="3" id="KW-0807">Transducer</keyword>
<dbReference type="InterPro" id="IPR004089">
    <property type="entry name" value="MCPsignal_dom"/>
</dbReference>
<comment type="caution">
    <text evidence="5">The sequence shown here is derived from an EMBL/GenBank/DDBJ whole genome shotgun (WGS) entry which is preliminary data.</text>
</comment>
<dbReference type="InterPro" id="IPR051310">
    <property type="entry name" value="MCP_chemotaxis"/>
</dbReference>
<evidence type="ECO:0000313" key="6">
    <source>
        <dbReference type="Proteomes" id="UP000736373"/>
    </source>
</evidence>
<dbReference type="EMBL" id="VZQQ01000021">
    <property type="protein sequence ID" value="MBC8749512.1"/>
    <property type="molecule type" value="Genomic_DNA"/>
</dbReference>
<dbReference type="PROSITE" id="PS50111">
    <property type="entry name" value="CHEMOTAXIS_TRANSDUC_2"/>
    <property type="match status" value="1"/>
</dbReference>
<dbReference type="InterPro" id="IPR004090">
    <property type="entry name" value="Chemotax_Me-accpt_rcpt"/>
</dbReference>
<keyword evidence="1" id="KW-0488">Methylation</keyword>
<comment type="similarity">
    <text evidence="2">Belongs to the methyl-accepting chemotaxis (MCP) protein family.</text>
</comment>
<gene>
    <name evidence="5" type="ORF">F6X42_23905</name>
</gene>
<sequence>MGVRTACRVPSPRQSVRGKIQKEIWSQTNILALNAAVESARAGESGRGFAVVASEVRNLAQRSTSAAKEIKGLLEESVVNVKVGAEEVNVAGRTIAGLTDAITNVTTITSEIAASAHEQSRAIDEINQAVSVFDRSTQENAALVGEIAAASESLSVQGRELHSTVSFFRLD</sequence>
<name>A0ABR7PTD1_9BURK</name>
<dbReference type="SUPFAM" id="SSF58104">
    <property type="entry name" value="Methyl-accepting chemotaxis protein (MCP) signaling domain"/>
    <property type="match status" value="1"/>
</dbReference>
<reference evidence="5 6" key="1">
    <citation type="submission" date="2019-09" db="EMBL/GenBank/DDBJ databases">
        <title>Paraburkholderia podalyriae sp. nov., A South African Podalyria-associated rhizobium.</title>
        <authorList>
            <person name="Mavima L."/>
            <person name="Beukes C.W."/>
            <person name="Palmer M."/>
            <person name="De Meyer S.E."/>
            <person name="James E.K."/>
            <person name="Maluk M."/>
            <person name="Avontuur J.R."/>
            <person name="Chan W.Y."/>
            <person name="Venter S.N."/>
            <person name="Steenkamp E.T."/>
        </authorList>
    </citation>
    <scope>NUCLEOTIDE SEQUENCE [LARGE SCALE GENOMIC DNA]</scope>
    <source>
        <strain evidence="5 6">WC7.3b</strain>
    </source>
</reference>
<evidence type="ECO:0000256" key="2">
    <source>
        <dbReference type="ARBA" id="ARBA00029447"/>
    </source>
</evidence>
<proteinExistence type="inferred from homology"/>
<dbReference type="Gene3D" id="1.10.287.950">
    <property type="entry name" value="Methyl-accepting chemotaxis protein"/>
    <property type="match status" value="1"/>
</dbReference>
<evidence type="ECO:0000259" key="4">
    <source>
        <dbReference type="PROSITE" id="PS50111"/>
    </source>
</evidence>
<accession>A0ABR7PTD1</accession>
<protein>
    <recommendedName>
        <fullName evidence="4">Methyl-accepting transducer domain-containing protein</fullName>
    </recommendedName>
</protein>
<dbReference type="Proteomes" id="UP000736373">
    <property type="component" value="Unassembled WGS sequence"/>
</dbReference>
<dbReference type="PANTHER" id="PTHR43531:SF14">
    <property type="entry name" value="METHYL-ACCEPTING CHEMOTAXIS PROTEIN I-RELATED"/>
    <property type="match status" value="1"/>
</dbReference>